<dbReference type="EMBL" id="RZNC01000002">
    <property type="protein sequence ID" value="RWZ64675.1"/>
    <property type="molecule type" value="Genomic_DNA"/>
</dbReference>
<protein>
    <recommendedName>
        <fullName evidence="1">Zinc finger CGNR domain-containing protein</fullName>
    </recommendedName>
</protein>
<dbReference type="Gene3D" id="1.10.3300.10">
    <property type="entry name" value="Jann2411-like domain"/>
    <property type="match status" value="1"/>
</dbReference>
<feature type="domain" description="Zinc finger CGNR" evidence="1">
    <location>
        <begin position="146"/>
        <end position="188"/>
    </location>
</feature>
<evidence type="ECO:0000313" key="2">
    <source>
        <dbReference type="EMBL" id="RWZ64675.1"/>
    </source>
</evidence>
<dbReference type="SUPFAM" id="SSF160904">
    <property type="entry name" value="Jann2411-like"/>
    <property type="match status" value="1"/>
</dbReference>
<dbReference type="AlphaFoldDB" id="A0A444QDA9"/>
<dbReference type="Proteomes" id="UP000288603">
    <property type="component" value="Unassembled WGS sequence"/>
</dbReference>
<dbReference type="Pfam" id="PF11706">
    <property type="entry name" value="zf-CGNR"/>
    <property type="match status" value="1"/>
</dbReference>
<organism evidence="2 3">
    <name type="scientific">Labedella populi</name>
    <dbReference type="NCBI Taxonomy" id="2498850"/>
    <lineage>
        <taxon>Bacteria</taxon>
        <taxon>Bacillati</taxon>
        <taxon>Actinomycetota</taxon>
        <taxon>Actinomycetes</taxon>
        <taxon>Micrococcales</taxon>
        <taxon>Microbacteriaceae</taxon>
        <taxon>Labedella</taxon>
    </lineage>
</organism>
<reference evidence="2 3" key="1">
    <citation type="submission" date="2018-12" db="EMBL/GenBank/DDBJ databases">
        <authorList>
            <person name="Li F."/>
        </authorList>
    </citation>
    <scope>NUCLEOTIDE SEQUENCE [LARGE SCALE GENOMIC DNA]</scope>
    <source>
        <strain evidence="2 3">8H24J-4-2</strain>
    </source>
</reference>
<comment type="caution">
    <text evidence="2">The sequence shown here is derived from an EMBL/GenBank/DDBJ whole genome shotgun (WGS) entry which is preliminary data.</text>
</comment>
<name>A0A444QDA9_9MICO</name>
<keyword evidence="3" id="KW-1185">Reference proteome</keyword>
<dbReference type="InterPro" id="IPR023286">
    <property type="entry name" value="ABATE_dom_sf"/>
</dbReference>
<sequence>MSTDSVTCQDGDVKHVFVSGNLGLDLLGTLKWRRSEEEELLEDPSDLDAWITEAGVLTVSPASTAFDLKQAMTLREAIYALVHSRLEGSAWSPSALDTLNRWNGHDGPTTRLTPDGVERIGGTASALAVVARAATDVLSHTEPGVLKECANERCTRLFIDESRGSRRSWCGMAECGNRAKAAAYRARKKAGTAASS</sequence>
<evidence type="ECO:0000259" key="1">
    <source>
        <dbReference type="Pfam" id="PF11706"/>
    </source>
</evidence>
<accession>A0A444QDA9</accession>
<dbReference type="InterPro" id="IPR010852">
    <property type="entry name" value="ABATE"/>
</dbReference>
<dbReference type="Pfam" id="PF07336">
    <property type="entry name" value="ABATE"/>
    <property type="match status" value="1"/>
</dbReference>
<evidence type="ECO:0000313" key="3">
    <source>
        <dbReference type="Proteomes" id="UP000288603"/>
    </source>
</evidence>
<dbReference type="PANTHER" id="PTHR35525:SF3">
    <property type="entry name" value="BLL6575 PROTEIN"/>
    <property type="match status" value="1"/>
</dbReference>
<dbReference type="InterPro" id="IPR021005">
    <property type="entry name" value="Znf_CGNR"/>
</dbReference>
<proteinExistence type="predicted"/>
<dbReference type="PANTHER" id="PTHR35525">
    <property type="entry name" value="BLL6575 PROTEIN"/>
    <property type="match status" value="1"/>
</dbReference>
<dbReference type="OrthoDB" id="123307at2"/>
<gene>
    <name evidence="2" type="ORF">ELQ92_08015</name>
</gene>